<proteinExistence type="predicted"/>
<protein>
    <submittedName>
        <fullName evidence="1">17662_t:CDS:1</fullName>
    </submittedName>
</protein>
<dbReference type="AlphaFoldDB" id="A0A9W4T2P8"/>
<comment type="caution">
    <text evidence="1">The sequence shown here is derived from an EMBL/GenBank/DDBJ whole genome shotgun (WGS) entry which is preliminary data.</text>
</comment>
<sequence length="43" mass="4916">LSCNSMASYLNVVSAFQNRNYWSGNYKMPWKNSIDAEVTALLK</sequence>
<dbReference type="EMBL" id="CAMKVN010005081">
    <property type="protein sequence ID" value="CAI2188249.1"/>
    <property type="molecule type" value="Genomic_DNA"/>
</dbReference>
<evidence type="ECO:0000313" key="2">
    <source>
        <dbReference type="Proteomes" id="UP001153678"/>
    </source>
</evidence>
<feature type="non-terminal residue" evidence="1">
    <location>
        <position position="1"/>
    </location>
</feature>
<reference evidence="1" key="1">
    <citation type="submission" date="2022-08" db="EMBL/GenBank/DDBJ databases">
        <authorList>
            <person name="Kallberg Y."/>
            <person name="Tangrot J."/>
            <person name="Rosling A."/>
        </authorList>
    </citation>
    <scope>NUCLEOTIDE SEQUENCE</scope>
    <source>
        <strain evidence="1">Wild A</strain>
    </source>
</reference>
<name>A0A9W4T2P8_9GLOM</name>
<accession>A0A9W4T2P8</accession>
<evidence type="ECO:0000313" key="1">
    <source>
        <dbReference type="EMBL" id="CAI2188249.1"/>
    </source>
</evidence>
<dbReference type="Proteomes" id="UP001153678">
    <property type="component" value="Unassembled WGS sequence"/>
</dbReference>
<gene>
    <name evidence="1" type="ORF">FWILDA_LOCUS13483</name>
</gene>
<keyword evidence="2" id="KW-1185">Reference proteome</keyword>
<organism evidence="1 2">
    <name type="scientific">Funneliformis geosporum</name>
    <dbReference type="NCBI Taxonomy" id="1117311"/>
    <lineage>
        <taxon>Eukaryota</taxon>
        <taxon>Fungi</taxon>
        <taxon>Fungi incertae sedis</taxon>
        <taxon>Mucoromycota</taxon>
        <taxon>Glomeromycotina</taxon>
        <taxon>Glomeromycetes</taxon>
        <taxon>Glomerales</taxon>
        <taxon>Glomeraceae</taxon>
        <taxon>Funneliformis</taxon>
    </lineage>
</organism>